<accession>A0A8X6J1V2</accession>
<protein>
    <submittedName>
        <fullName evidence="2">Uncharacterized protein</fullName>
    </submittedName>
</protein>
<evidence type="ECO:0000313" key="2">
    <source>
        <dbReference type="EMBL" id="GFQ87825.1"/>
    </source>
</evidence>
<reference evidence="2" key="1">
    <citation type="submission" date="2020-07" db="EMBL/GenBank/DDBJ databases">
        <title>Multicomponent nature underlies the extraordinary mechanical properties of spider dragline silk.</title>
        <authorList>
            <person name="Kono N."/>
            <person name="Nakamura H."/>
            <person name="Mori M."/>
            <person name="Yoshida Y."/>
            <person name="Ohtoshi R."/>
            <person name="Malay A.D."/>
            <person name="Moran D.A.P."/>
            <person name="Tomita M."/>
            <person name="Numata K."/>
            <person name="Arakawa K."/>
        </authorList>
    </citation>
    <scope>NUCLEOTIDE SEQUENCE</scope>
</reference>
<name>A0A8X6J1V2_TRICU</name>
<feature type="compositionally biased region" description="Polar residues" evidence="1">
    <location>
        <begin position="292"/>
        <end position="301"/>
    </location>
</feature>
<proteinExistence type="predicted"/>
<keyword evidence="3" id="KW-1185">Reference proteome</keyword>
<comment type="caution">
    <text evidence="2">The sequence shown here is derived from an EMBL/GenBank/DDBJ whole genome shotgun (WGS) entry which is preliminary data.</text>
</comment>
<feature type="compositionally biased region" description="Basic and acidic residues" evidence="1">
    <location>
        <begin position="205"/>
        <end position="230"/>
    </location>
</feature>
<dbReference type="OrthoDB" id="6435872at2759"/>
<gene>
    <name evidence="2" type="primary">AVEN_176278_2</name>
    <name evidence="2" type="ORF">TNCT_374371</name>
</gene>
<sequence length="486" mass="55987">MSKNLDYDELKRYETFFYEIFSRKNEKREITESFDLIKAKKHYEGEKKKKHIYFKKDNLYVVKKFFTEGIQYVPEGEEHHFEVLGKRPIDIVVLKNSKELPINSINHNFVKPDELVRAEPNQIYTVGRDCCSRYYLILTPYKACFKKTITKSNEVPSLSSDGDQVLIENDIQREGTEESRNLESSDLSVHRPSMHLEESNGGSDFEEKPSPSSDGDHLERENDTTREGMEGSRNLLESSDYSVHREESKGGSDFEGKVGDKNQKRSSEKPGGQQKRRKLNDQRSENLISGRDSGTSSNMDLMNMNPINGQVQSTSVEVTVNDQSSIGSGNVFGIRKNVCIESYRLDPDSTFEIRPDEFLSGRFTISNQDMDPYLISYECEGRIIIEKSFFKNGSVFETLLEVSTELLEDLRYYNVQGPAKEKYVVRYFYQSAFKKIEAIYKRFVEMCSIGMIGSCVPAIVQWNNTRFTGRLPDIYDTSDRGFCEII</sequence>
<dbReference type="Proteomes" id="UP000887116">
    <property type="component" value="Unassembled WGS sequence"/>
</dbReference>
<organism evidence="2 3">
    <name type="scientific">Trichonephila clavata</name>
    <name type="common">Joro spider</name>
    <name type="synonym">Nephila clavata</name>
    <dbReference type="NCBI Taxonomy" id="2740835"/>
    <lineage>
        <taxon>Eukaryota</taxon>
        <taxon>Metazoa</taxon>
        <taxon>Ecdysozoa</taxon>
        <taxon>Arthropoda</taxon>
        <taxon>Chelicerata</taxon>
        <taxon>Arachnida</taxon>
        <taxon>Araneae</taxon>
        <taxon>Araneomorphae</taxon>
        <taxon>Entelegynae</taxon>
        <taxon>Araneoidea</taxon>
        <taxon>Nephilidae</taxon>
        <taxon>Trichonephila</taxon>
    </lineage>
</organism>
<evidence type="ECO:0000256" key="1">
    <source>
        <dbReference type="SAM" id="MobiDB-lite"/>
    </source>
</evidence>
<feature type="region of interest" description="Disordered" evidence="1">
    <location>
        <begin position="172"/>
        <end position="301"/>
    </location>
</feature>
<dbReference type="AlphaFoldDB" id="A0A8X6J1V2"/>
<feature type="compositionally biased region" description="Basic and acidic residues" evidence="1">
    <location>
        <begin position="242"/>
        <end position="268"/>
    </location>
</feature>
<feature type="compositionally biased region" description="Basic and acidic residues" evidence="1">
    <location>
        <begin position="172"/>
        <end position="183"/>
    </location>
</feature>
<evidence type="ECO:0000313" key="3">
    <source>
        <dbReference type="Proteomes" id="UP000887116"/>
    </source>
</evidence>
<dbReference type="EMBL" id="BMAO01023293">
    <property type="protein sequence ID" value="GFQ87825.1"/>
    <property type="molecule type" value="Genomic_DNA"/>
</dbReference>